<gene>
    <name evidence="8" type="ORF">RL74_01015</name>
</gene>
<comment type="subcellular location">
    <subcellularLocation>
        <location evidence="1">Cell membrane</location>
        <topology evidence="1">Multi-pass membrane protein</topology>
    </subcellularLocation>
</comment>
<evidence type="ECO:0000256" key="4">
    <source>
        <dbReference type="ARBA" id="ARBA00022692"/>
    </source>
</evidence>
<evidence type="ECO:0000256" key="5">
    <source>
        <dbReference type="ARBA" id="ARBA00022989"/>
    </source>
</evidence>
<dbReference type="PANTHER" id="PTHR34040:SF2">
    <property type="entry name" value="FLAGELLAR BIOSYNTHETIC PROTEIN FLIQ"/>
    <property type="match status" value="1"/>
</dbReference>
<dbReference type="Proteomes" id="UP000032101">
    <property type="component" value="Unassembled WGS sequence"/>
</dbReference>
<accession>A0A0D0MZU3</accession>
<keyword evidence="6 7" id="KW-0472">Membrane</keyword>
<sequence>MTQDFMLYALKEALLTSAMVAAPLLLAILIVGLLVSILQVATQIQEMTLTFIPKLIVTVVMLLVFGGWMLTVLKQFALSALTQAASF</sequence>
<dbReference type="PIRSF" id="PIRSF004669">
    <property type="entry name" value="FliQ"/>
    <property type="match status" value="1"/>
</dbReference>
<feature type="transmembrane region" description="Helical" evidence="7">
    <location>
        <begin position="12"/>
        <end position="39"/>
    </location>
</feature>
<evidence type="ECO:0000256" key="6">
    <source>
        <dbReference type="ARBA" id="ARBA00023136"/>
    </source>
</evidence>
<name>A0A0D0MZU3_PSEFL</name>
<keyword evidence="5 7" id="KW-1133">Transmembrane helix</keyword>
<dbReference type="RefSeq" id="WP_013693081.1">
    <property type="nucleotide sequence ID" value="NZ_JXNZ01000005.1"/>
</dbReference>
<evidence type="ECO:0000313" key="8">
    <source>
        <dbReference type="EMBL" id="KIQ61315.1"/>
    </source>
</evidence>
<evidence type="ECO:0000313" key="9">
    <source>
        <dbReference type="Proteomes" id="UP000032101"/>
    </source>
</evidence>
<proteinExistence type="inferred from homology"/>
<evidence type="ECO:0000256" key="7">
    <source>
        <dbReference type="SAM" id="Phobius"/>
    </source>
</evidence>
<comment type="similarity">
    <text evidence="2">Belongs to the FliQ/MopD/SpaQ family.</text>
</comment>
<dbReference type="PANTHER" id="PTHR34040">
    <property type="entry name" value="FLAGELLAR BIOSYNTHETIC PROTEIN FLIQ"/>
    <property type="match status" value="1"/>
</dbReference>
<dbReference type="PRINTS" id="PR00952">
    <property type="entry name" value="TYPE3IMQPROT"/>
</dbReference>
<organism evidence="8 9">
    <name type="scientific">Pseudomonas fluorescens</name>
    <dbReference type="NCBI Taxonomy" id="294"/>
    <lineage>
        <taxon>Bacteria</taxon>
        <taxon>Pseudomonadati</taxon>
        <taxon>Pseudomonadota</taxon>
        <taxon>Gammaproteobacteria</taxon>
        <taxon>Pseudomonadales</taxon>
        <taxon>Pseudomonadaceae</taxon>
        <taxon>Pseudomonas</taxon>
    </lineage>
</organism>
<dbReference type="OrthoDB" id="9806440at2"/>
<dbReference type="GO" id="GO:0005886">
    <property type="term" value="C:plasma membrane"/>
    <property type="evidence" value="ECO:0007669"/>
    <property type="project" value="UniProtKB-SubCell"/>
</dbReference>
<dbReference type="AlphaFoldDB" id="A0A0D0MZU3"/>
<evidence type="ECO:0000256" key="3">
    <source>
        <dbReference type="ARBA" id="ARBA00022475"/>
    </source>
</evidence>
<keyword evidence="4 7" id="KW-0812">Transmembrane</keyword>
<dbReference type="InterPro" id="IPR002191">
    <property type="entry name" value="Bac_export_3"/>
</dbReference>
<evidence type="ECO:0000256" key="2">
    <source>
        <dbReference type="ARBA" id="ARBA00006156"/>
    </source>
</evidence>
<comment type="caution">
    <text evidence="8">The sequence shown here is derived from an EMBL/GenBank/DDBJ whole genome shotgun (WGS) entry which is preliminary data.</text>
</comment>
<keyword evidence="3" id="KW-1003">Cell membrane</keyword>
<dbReference type="PATRIC" id="fig|294.124.peg.206"/>
<evidence type="ECO:0000256" key="1">
    <source>
        <dbReference type="ARBA" id="ARBA00004651"/>
    </source>
</evidence>
<feature type="transmembrane region" description="Helical" evidence="7">
    <location>
        <begin position="51"/>
        <end position="73"/>
    </location>
</feature>
<dbReference type="Pfam" id="PF01313">
    <property type="entry name" value="Bac_export_3"/>
    <property type="match status" value="1"/>
</dbReference>
<protein>
    <submittedName>
        <fullName evidence="8">Export protein FliQ</fullName>
    </submittedName>
</protein>
<reference evidence="8 9" key="1">
    <citation type="submission" date="2015-01" db="EMBL/GenBank/DDBJ databases">
        <title>Draft Genome Sequence of the Biocontrol and Plant Growth-Promoting Rhizobacteria (PGPR) Pseudomonas fluorescens UM270.</title>
        <authorList>
            <person name="Hernandez-Salmeron J.E."/>
            <person name="Santoyo G."/>
            <person name="Moreno-Hagelsieb G."/>
            <person name="Hernandez-Leon R."/>
        </authorList>
    </citation>
    <scope>NUCLEOTIDE SEQUENCE [LARGE SCALE GENOMIC DNA]</scope>
    <source>
        <strain evidence="8 9">UM270</strain>
    </source>
</reference>
<dbReference type="EMBL" id="JXNZ01000005">
    <property type="protein sequence ID" value="KIQ61315.1"/>
    <property type="molecule type" value="Genomic_DNA"/>
</dbReference>
<dbReference type="GO" id="GO:0009306">
    <property type="term" value="P:protein secretion"/>
    <property type="evidence" value="ECO:0007669"/>
    <property type="project" value="InterPro"/>
</dbReference>